<dbReference type="CDD" id="cd04762">
    <property type="entry name" value="HTH_MerR-trunc"/>
    <property type="match status" value="1"/>
</dbReference>
<dbReference type="InterPro" id="IPR004606">
    <property type="entry name" value="Mop_domain"/>
</dbReference>
<evidence type="ECO:0000313" key="4">
    <source>
        <dbReference type="EMBL" id="SNS97304.1"/>
    </source>
</evidence>
<feature type="domain" description="Mop" evidence="3">
    <location>
        <begin position="71"/>
        <end position="136"/>
    </location>
</feature>
<dbReference type="OrthoDB" id="3393149at2"/>
<evidence type="ECO:0000256" key="1">
    <source>
        <dbReference type="ARBA" id="ARBA00022505"/>
    </source>
</evidence>
<dbReference type="EMBL" id="FZOU01000003">
    <property type="protein sequence ID" value="SNS97304.1"/>
    <property type="molecule type" value="Genomic_DNA"/>
</dbReference>
<organism evidence="4 5">
    <name type="scientific">Granulicella rosea</name>
    <dbReference type="NCBI Taxonomy" id="474952"/>
    <lineage>
        <taxon>Bacteria</taxon>
        <taxon>Pseudomonadati</taxon>
        <taxon>Acidobacteriota</taxon>
        <taxon>Terriglobia</taxon>
        <taxon>Terriglobales</taxon>
        <taxon>Acidobacteriaceae</taxon>
        <taxon>Granulicella</taxon>
    </lineage>
</organism>
<dbReference type="InterPro" id="IPR010093">
    <property type="entry name" value="SinI_DNA-bd"/>
</dbReference>
<dbReference type="PROSITE" id="PS51866">
    <property type="entry name" value="MOP"/>
    <property type="match status" value="1"/>
</dbReference>
<dbReference type="RefSeq" id="WP_089408397.1">
    <property type="nucleotide sequence ID" value="NZ_FZOU01000003.1"/>
</dbReference>
<dbReference type="Gene3D" id="2.40.50.100">
    <property type="match status" value="1"/>
</dbReference>
<dbReference type="GO" id="GO:0003677">
    <property type="term" value="F:DNA binding"/>
    <property type="evidence" value="ECO:0007669"/>
    <property type="project" value="InterPro"/>
</dbReference>
<sequence>MPDADVLLKPSEAAAALGVSYPTLKQWILAGTLKTIKTPGGHHRIAQSDLKPFLKAAPGEGSRSSRERFRNVSGRNQLVGTIIEVKISGLLAQVVLEIGDQRITSIITSDAAREMQLRKGQTAAALMKATEVMIVRA</sequence>
<protein>
    <submittedName>
        <fullName evidence="4">Molybdenum-pterin binding domain-containing protein</fullName>
    </submittedName>
</protein>
<keyword evidence="1 2" id="KW-0500">Molybdenum</keyword>
<dbReference type="SUPFAM" id="SSF50331">
    <property type="entry name" value="MOP-like"/>
    <property type="match status" value="1"/>
</dbReference>
<name>A0A239IY11_9BACT</name>
<dbReference type="NCBIfam" id="TIGR01764">
    <property type="entry name" value="excise"/>
    <property type="match status" value="1"/>
</dbReference>
<dbReference type="Gene3D" id="1.10.1660.10">
    <property type="match status" value="1"/>
</dbReference>
<proteinExistence type="predicted"/>
<dbReference type="InterPro" id="IPR005116">
    <property type="entry name" value="Transp-assoc_OB_typ1"/>
</dbReference>
<keyword evidence="5" id="KW-1185">Reference proteome</keyword>
<dbReference type="InterPro" id="IPR041657">
    <property type="entry name" value="HTH_17"/>
</dbReference>
<evidence type="ECO:0000313" key="5">
    <source>
        <dbReference type="Proteomes" id="UP000198356"/>
    </source>
</evidence>
<dbReference type="Proteomes" id="UP000198356">
    <property type="component" value="Unassembled WGS sequence"/>
</dbReference>
<dbReference type="SUPFAM" id="SSF46955">
    <property type="entry name" value="Putative DNA-binding domain"/>
    <property type="match status" value="1"/>
</dbReference>
<reference evidence="4 5" key="1">
    <citation type="submission" date="2017-06" db="EMBL/GenBank/DDBJ databases">
        <authorList>
            <person name="Kim H.J."/>
            <person name="Triplett B.A."/>
        </authorList>
    </citation>
    <scope>NUCLEOTIDE SEQUENCE [LARGE SCALE GENOMIC DNA]</scope>
    <source>
        <strain evidence="4 5">DSM 18704</strain>
    </source>
</reference>
<dbReference type="InterPro" id="IPR009061">
    <property type="entry name" value="DNA-bd_dom_put_sf"/>
</dbReference>
<dbReference type="AlphaFoldDB" id="A0A239IY11"/>
<dbReference type="Pfam" id="PF03459">
    <property type="entry name" value="TOBE"/>
    <property type="match status" value="1"/>
</dbReference>
<dbReference type="InterPro" id="IPR008995">
    <property type="entry name" value="Mo/tungstate-bd_C_term_dom"/>
</dbReference>
<dbReference type="GO" id="GO:0015689">
    <property type="term" value="P:molybdate ion transport"/>
    <property type="evidence" value="ECO:0007669"/>
    <property type="project" value="InterPro"/>
</dbReference>
<evidence type="ECO:0000259" key="3">
    <source>
        <dbReference type="PROSITE" id="PS51866"/>
    </source>
</evidence>
<dbReference type="NCBIfam" id="TIGR00638">
    <property type="entry name" value="Mop"/>
    <property type="match status" value="1"/>
</dbReference>
<accession>A0A239IY11</accession>
<dbReference type="Pfam" id="PF12728">
    <property type="entry name" value="HTH_17"/>
    <property type="match status" value="1"/>
</dbReference>
<gene>
    <name evidence="4" type="ORF">SAMN05421770_103290</name>
</gene>
<evidence type="ECO:0000256" key="2">
    <source>
        <dbReference type="PROSITE-ProRule" id="PRU01213"/>
    </source>
</evidence>